<feature type="transmembrane region" description="Helical" evidence="1">
    <location>
        <begin position="46"/>
        <end position="65"/>
    </location>
</feature>
<dbReference type="Proteomes" id="UP000248044">
    <property type="component" value="Chromosome"/>
</dbReference>
<reference evidence="2 3" key="1">
    <citation type="submission" date="2018-05" db="EMBL/GenBank/DDBJ databases">
        <title>Complete Genome Sequences of Extremely Thermoacidophilic, Metal-Mobilizing Type-Strain Members of the Archaeal Family Sulfolobaceae: Acidianus brierleyi DSM-1651T, Acidianus sulfidivorans DSM-18786T, Metallosphaera hakonensis DSM-7519T, and Metallosphaera prunae DSM-10039T.</title>
        <authorList>
            <person name="Counts J.A."/>
            <person name="Kelly R.M."/>
        </authorList>
    </citation>
    <scope>NUCLEOTIDE SEQUENCE [LARGE SCALE GENOMIC DNA]</scope>
    <source>
        <strain evidence="2 3">DSM 1651</strain>
    </source>
</reference>
<name>A0A2U9IIM4_9CREN</name>
<keyword evidence="1" id="KW-0812">Transmembrane</keyword>
<protein>
    <submittedName>
        <fullName evidence="2">Uncharacterized protein</fullName>
    </submittedName>
</protein>
<evidence type="ECO:0000313" key="2">
    <source>
        <dbReference type="EMBL" id="AWR95825.1"/>
    </source>
</evidence>
<sequence>MNVKMWGLILAGAVIDAVSIIVMVIYGYGFMVNPAAFAFSYSSTDYLGIMLSIVGLALIMIGGALKK</sequence>
<gene>
    <name evidence="2" type="ORF">DFR85_15795</name>
</gene>
<dbReference type="GeneID" id="36833649"/>
<dbReference type="OrthoDB" id="43696at2157"/>
<dbReference type="KEGG" id="abri:DFR85_15795"/>
<dbReference type="RefSeq" id="WP_110271703.1">
    <property type="nucleotide sequence ID" value="NZ_CP029289.2"/>
</dbReference>
<dbReference type="EMBL" id="CP029289">
    <property type="protein sequence ID" value="AWR95825.1"/>
    <property type="molecule type" value="Genomic_DNA"/>
</dbReference>
<keyword evidence="1" id="KW-1133">Transmembrane helix</keyword>
<feature type="transmembrane region" description="Helical" evidence="1">
    <location>
        <begin position="7"/>
        <end position="26"/>
    </location>
</feature>
<proteinExistence type="predicted"/>
<organism evidence="2 3">
    <name type="scientific">Acidianus brierleyi</name>
    <dbReference type="NCBI Taxonomy" id="41673"/>
    <lineage>
        <taxon>Archaea</taxon>
        <taxon>Thermoproteota</taxon>
        <taxon>Thermoprotei</taxon>
        <taxon>Sulfolobales</taxon>
        <taxon>Sulfolobaceae</taxon>
        <taxon>Acidianus</taxon>
    </lineage>
</organism>
<evidence type="ECO:0000256" key="1">
    <source>
        <dbReference type="SAM" id="Phobius"/>
    </source>
</evidence>
<keyword evidence="3" id="KW-1185">Reference proteome</keyword>
<dbReference type="AlphaFoldDB" id="A0A2U9IIM4"/>
<evidence type="ECO:0000313" key="3">
    <source>
        <dbReference type="Proteomes" id="UP000248044"/>
    </source>
</evidence>
<keyword evidence="1" id="KW-0472">Membrane</keyword>
<accession>A0A2U9IIM4</accession>